<evidence type="ECO:0000313" key="1">
    <source>
        <dbReference type="EMBL" id="CAE7182872.1"/>
    </source>
</evidence>
<accession>A0A8H3HX67</accession>
<comment type="caution">
    <text evidence="1">The sequence shown here is derived from an EMBL/GenBank/DDBJ whole genome shotgun (WGS) entry which is preliminary data.</text>
</comment>
<dbReference type="EMBL" id="CAJNJQ010002696">
    <property type="protein sequence ID" value="CAE7182872.1"/>
    <property type="molecule type" value="Genomic_DNA"/>
</dbReference>
<organism evidence="1 2">
    <name type="scientific">Rhizoctonia solani</name>
    <dbReference type="NCBI Taxonomy" id="456999"/>
    <lineage>
        <taxon>Eukaryota</taxon>
        <taxon>Fungi</taxon>
        <taxon>Dikarya</taxon>
        <taxon>Basidiomycota</taxon>
        <taxon>Agaricomycotina</taxon>
        <taxon>Agaricomycetes</taxon>
        <taxon>Cantharellales</taxon>
        <taxon>Ceratobasidiaceae</taxon>
        <taxon>Rhizoctonia</taxon>
    </lineage>
</organism>
<reference evidence="1" key="1">
    <citation type="submission" date="2021-01" db="EMBL/GenBank/DDBJ databases">
        <authorList>
            <person name="Kaushik A."/>
        </authorList>
    </citation>
    <scope>NUCLEOTIDE SEQUENCE</scope>
    <source>
        <strain evidence="1">AG5</strain>
    </source>
</reference>
<dbReference type="AlphaFoldDB" id="A0A8H3HX67"/>
<dbReference type="Proteomes" id="UP000663827">
    <property type="component" value="Unassembled WGS sequence"/>
</dbReference>
<name>A0A8H3HX67_9AGAM</name>
<evidence type="ECO:0000313" key="2">
    <source>
        <dbReference type="Proteomes" id="UP000663827"/>
    </source>
</evidence>
<gene>
    <name evidence="1" type="ORF">RDB_LOCUS118886</name>
</gene>
<protein>
    <submittedName>
        <fullName evidence="1">Uncharacterized protein</fullName>
    </submittedName>
</protein>
<sequence>MILVTFLQQLAINYPVFWRITNLVFGRWLVKQSPPLPRRALPVELIAQIIDEAITPACHGALVPLDRSSFQPLVASKSDFRAIRGLSSTNHWIRDRVLAQWFSIMVVREVGDWDIATSLRICAHVKELRVFSKALSESAAKDAFMRFPNLHTAIIDAHNDFVLHSPSPANESQSIGHYRLVAPQLPSTLRRLWLTNAHGPDVRVIQNACAQCPQLEDLWIERCTLFSPRLIDTETVIQTTHTNDQDSQCHFWRNFPNDHDAYFASIGVADYAHSLAAELRPLKHLKRLHMGLYLTPTEALTAHRTHHANMRIHGSLWEPVCQSCSDEFGTETQEAEESATTVLAYEVPNLEQVSWSSFYSINKAGRSTFQIMRQSDGEVVCQRQIDKSTG</sequence>
<proteinExistence type="predicted"/>